<dbReference type="GO" id="GO:0000776">
    <property type="term" value="C:kinetochore"/>
    <property type="evidence" value="ECO:0007669"/>
    <property type="project" value="TreeGrafter"/>
</dbReference>
<dbReference type="Gene3D" id="1.25.10.10">
    <property type="entry name" value="Leucine-rich Repeat Variant"/>
    <property type="match status" value="3"/>
</dbReference>
<protein>
    <submittedName>
        <fullName evidence="4">CLIP-associating protein 1-A</fullName>
    </submittedName>
</protein>
<dbReference type="GO" id="GO:0005815">
    <property type="term" value="C:microtubule organizing center"/>
    <property type="evidence" value="ECO:0007669"/>
    <property type="project" value="TreeGrafter"/>
</dbReference>
<organism evidence="3 4">
    <name type="scientific">Galendromus occidentalis</name>
    <name type="common">western predatory mite</name>
    <dbReference type="NCBI Taxonomy" id="34638"/>
    <lineage>
        <taxon>Eukaryota</taxon>
        <taxon>Metazoa</taxon>
        <taxon>Ecdysozoa</taxon>
        <taxon>Arthropoda</taxon>
        <taxon>Chelicerata</taxon>
        <taxon>Arachnida</taxon>
        <taxon>Acari</taxon>
        <taxon>Parasitiformes</taxon>
        <taxon>Mesostigmata</taxon>
        <taxon>Gamasina</taxon>
        <taxon>Phytoseioidea</taxon>
        <taxon>Phytoseiidae</taxon>
        <taxon>Typhlodrominae</taxon>
        <taxon>Galendromus</taxon>
    </lineage>
</organism>
<dbReference type="SMART" id="SM01349">
    <property type="entry name" value="TOG"/>
    <property type="match status" value="2"/>
</dbReference>
<accession>A0AAJ7SE20</accession>
<dbReference type="RefSeq" id="XP_028966875.1">
    <property type="nucleotide sequence ID" value="XM_029111042.1"/>
</dbReference>
<dbReference type="InterPro" id="IPR024395">
    <property type="entry name" value="CLASP_N_dom"/>
</dbReference>
<sequence length="1180" mass="129987">MTGTAQAGTDRAAGSIRSLFDDEDSQWILRFDSMLKYAQTSNNAPPTPEDKTPGVEMSGSVPSSPAQSRRTREKKYSLPNPTLSTASPPTPRGIPVSLDRQWRGNRATSAPPVKRHGIPVAKPVNSLSNRTPSYANGAGGGPMVAGSVDEQVFLQAFEENTPLLQLQSSRDLDMYMTQVRTALGNPDIDWEKRMAILKTLRGVVRSGGAMYEEFFAALRLLEIPFQTSVRDLRSQIVREACITMAYLCRELGRRVDHFCEILLPSLIQLIGSAAKIMSSSGITCIHFMLQHTHSPKLIPLITRNLTSKSREIRRYCCEFLHQVLLIWPASSLEKHIITIQDAIKKGISDADSEARSQARKAFWGFADHFPKEADRLLLSLDVAKQRLLHNGTNGENLSVSRRHTDLLSNSRSSSRQRLDSIPLSSQTTPTRGRQSRISQSQPNSRSASPSSRLSYATYNMLPDGRVRKSGIPTPTTGRSREPSPTRSMSGSSVNIMQKSVDRRNSLTRPPSRNRYDSLDRVLRNGRDGEERIRNAFSTSTQPYASPLTSRVAFSASQQLPSSAAQLQGQAGVAVASCSQLHSQGDSEGSSSICSDISRHEDMADILLSLASVHWSDRKEGLLGLKNVLRSHSRRLSELELCSVTQTMSKMFMDPHTKVFSLFLDTLCELVSSHSVELHTLGFLPILLTKLFTKLGQDLLSSVNTKIQSTLGLVRDAFPRHDQFIVITRFLNDPVHQSTSVKVKLTVLRYLLVLTRLMDSSEVPSNDPNMRDCLHRFVAWASDSRPTELAQLARACIGSLYRCKASYFSLVIHQMAPEYQRIALDIIQSELLLQHQQQLKFDHPQPQKIILSNGGGSSGVSRSGSDSLPSPMTPQKLSSSPMRSLDYFDLTDNPASLASEASPGTQGFSSGSDERLQDSPSRSFHPSQKTQNSTSGEGLSHCVSVLSSPLNSCELKRAALRELTELLKCSNLWNSEYNFRSTLKILLDNTGAAEEEAPIRAESLKVLALLVEQHPEHFETYADLTFVKLLQTQMDKDVQKESDNAMLSVLKSARVHKSAGILARFVAGCQDCNMIAAAIKMMSKLVELSSSEDLVNALPTITPALLSAYNHDESAVRRAAVFCLVSLHQKVGAAIMEPYLAAVQGCKLRLLKLYIERAAQQKTLPHSNGINLGPPGGVSSA</sequence>
<evidence type="ECO:0000313" key="4">
    <source>
        <dbReference type="RefSeq" id="XP_028966875.1"/>
    </source>
</evidence>
<gene>
    <name evidence="4" type="primary">LOC100899748</name>
</gene>
<evidence type="ECO:0000259" key="2">
    <source>
        <dbReference type="SMART" id="SM01349"/>
    </source>
</evidence>
<feature type="domain" description="TOG" evidence="2">
    <location>
        <begin position="924"/>
        <end position="1163"/>
    </location>
</feature>
<feature type="region of interest" description="Disordered" evidence="1">
    <location>
        <begin position="39"/>
        <end position="126"/>
    </location>
</feature>
<dbReference type="KEGG" id="goe:100899748"/>
<dbReference type="GO" id="GO:0090307">
    <property type="term" value="P:mitotic spindle assembly"/>
    <property type="evidence" value="ECO:0007669"/>
    <property type="project" value="TreeGrafter"/>
</dbReference>
<feature type="compositionally biased region" description="Polar residues" evidence="1">
    <location>
        <begin position="917"/>
        <end position="936"/>
    </location>
</feature>
<dbReference type="AlphaFoldDB" id="A0AAJ7SE20"/>
<feature type="region of interest" description="Disordered" evidence="1">
    <location>
        <begin position="895"/>
        <end position="937"/>
    </location>
</feature>
<feature type="compositionally biased region" description="Low complexity" evidence="1">
    <location>
        <begin position="438"/>
        <end position="454"/>
    </location>
</feature>
<dbReference type="GO" id="GO:0005876">
    <property type="term" value="C:spindle microtubule"/>
    <property type="evidence" value="ECO:0007669"/>
    <property type="project" value="TreeGrafter"/>
</dbReference>
<dbReference type="GO" id="GO:0040001">
    <property type="term" value="P:establishment of mitotic spindle localization"/>
    <property type="evidence" value="ECO:0007669"/>
    <property type="project" value="TreeGrafter"/>
</dbReference>
<dbReference type="GO" id="GO:0045180">
    <property type="term" value="C:basal cortex"/>
    <property type="evidence" value="ECO:0007669"/>
    <property type="project" value="TreeGrafter"/>
</dbReference>
<keyword evidence="3" id="KW-1185">Reference proteome</keyword>
<feature type="compositionally biased region" description="Polar residues" evidence="1">
    <location>
        <begin position="484"/>
        <end position="497"/>
    </location>
</feature>
<dbReference type="GO" id="GO:0008017">
    <property type="term" value="F:microtubule binding"/>
    <property type="evidence" value="ECO:0007669"/>
    <property type="project" value="TreeGrafter"/>
</dbReference>
<dbReference type="PANTHER" id="PTHR21567">
    <property type="entry name" value="CLASP"/>
    <property type="match status" value="1"/>
</dbReference>
<dbReference type="GeneID" id="100899748"/>
<feature type="compositionally biased region" description="Polar residues" evidence="1">
    <location>
        <begin position="901"/>
        <end position="910"/>
    </location>
</feature>
<evidence type="ECO:0000313" key="3">
    <source>
        <dbReference type="Proteomes" id="UP000694867"/>
    </source>
</evidence>
<feature type="region of interest" description="Disordered" evidence="1">
    <location>
        <begin position="846"/>
        <end position="880"/>
    </location>
</feature>
<dbReference type="SUPFAM" id="SSF48371">
    <property type="entry name" value="ARM repeat"/>
    <property type="match status" value="1"/>
</dbReference>
<feature type="compositionally biased region" description="Low complexity" evidence="1">
    <location>
        <begin position="406"/>
        <end position="415"/>
    </location>
</feature>
<evidence type="ECO:0000256" key="1">
    <source>
        <dbReference type="SAM" id="MobiDB-lite"/>
    </source>
</evidence>
<dbReference type="GO" id="GO:0005881">
    <property type="term" value="C:cytoplasmic microtubule"/>
    <property type="evidence" value="ECO:0007669"/>
    <property type="project" value="TreeGrafter"/>
</dbReference>
<feature type="domain" description="TOG" evidence="2">
    <location>
        <begin position="174"/>
        <end position="399"/>
    </location>
</feature>
<dbReference type="GO" id="GO:0072686">
    <property type="term" value="C:mitotic spindle"/>
    <property type="evidence" value="ECO:0007669"/>
    <property type="project" value="TreeGrafter"/>
</dbReference>
<feature type="compositionally biased region" description="Polar residues" evidence="1">
    <location>
        <begin position="422"/>
        <end position="437"/>
    </location>
</feature>
<dbReference type="InterPro" id="IPR034085">
    <property type="entry name" value="TOG"/>
</dbReference>
<proteinExistence type="predicted"/>
<feature type="compositionally biased region" description="Basic and acidic residues" evidence="1">
    <location>
        <begin position="513"/>
        <end position="533"/>
    </location>
</feature>
<name>A0AAJ7SE20_9ACAR</name>
<dbReference type="PANTHER" id="PTHR21567:SF9">
    <property type="entry name" value="CLIP-ASSOCIATING PROTEIN"/>
    <property type="match status" value="1"/>
</dbReference>
<dbReference type="Pfam" id="PF12348">
    <property type="entry name" value="CLASP_N"/>
    <property type="match status" value="1"/>
</dbReference>
<dbReference type="InterPro" id="IPR016024">
    <property type="entry name" value="ARM-type_fold"/>
</dbReference>
<dbReference type="Proteomes" id="UP000694867">
    <property type="component" value="Unplaced"/>
</dbReference>
<feature type="region of interest" description="Disordered" evidence="1">
    <location>
        <begin position="392"/>
        <end position="541"/>
    </location>
</feature>
<reference evidence="4" key="1">
    <citation type="submission" date="2025-08" db="UniProtKB">
        <authorList>
            <consortium name="RefSeq"/>
        </authorList>
    </citation>
    <scope>IDENTIFICATION</scope>
</reference>
<dbReference type="InterPro" id="IPR011989">
    <property type="entry name" value="ARM-like"/>
</dbReference>
<feature type="compositionally biased region" description="Low complexity" evidence="1">
    <location>
        <begin position="858"/>
        <end position="869"/>
    </location>
</feature>